<dbReference type="SUPFAM" id="SSF50475">
    <property type="entry name" value="FMN-binding split barrel"/>
    <property type="match status" value="1"/>
</dbReference>
<evidence type="ECO:0000313" key="2">
    <source>
        <dbReference type="EMBL" id="CAA9409698.1"/>
    </source>
</evidence>
<sequence length="158" mass="16630">MKLTDPILDDLGRAGICWFASTDARGRPHMAAREAWAPLSDEAVVLADTLSPATARNLRINPWAVAGFLDAAGGTGWRIEGPARFLAPGDAGFAQAALRLAEAGATRPKRILHLTPVRVERISSPDTPILPDRAAKGLALIRAAAARADRIGPLGPSE</sequence>
<dbReference type="Pfam" id="PF01243">
    <property type="entry name" value="PNPOx_N"/>
    <property type="match status" value="1"/>
</dbReference>
<feature type="domain" description="Pyridoxamine 5'-phosphate oxidase N-terminal" evidence="1">
    <location>
        <begin position="10"/>
        <end position="120"/>
    </location>
</feature>
<proteinExistence type="predicted"/>
<gene>
    <name evidence="2" type="ORF">AVDCRST_MAG15-1554</name>
</gene>
<dbReference type="EMBL" id="CADCUU010000216">
    <property type="protein sequence ID" value="CAA9409698.1"/>
    <property type="molecule type" value="Genomic_DNA"/>
</dbReference>
<reference evidence="2" key="1">
    <citation type="submission" date="2020-02" db="EMBL/GenBank/DDBJ databases">
        <authorList>
            <person name="Meier V. D."/>
        </authorList>
    </citation>
    <scope>NUCLEOTIDE SEQUENCE</scope>
    <source>
        <strain evidence="2">AVDCRST_MAG15</strain>
    </source>
</reference>
<dbReference type="InterPro" id="IPR012349">
    <property type="entry name" value="Split_barrel_FMN-bd"/>
</dbReference>
<dbReference type="AlphaFoldDB" id="A0A6J4P939"/>
<protein>
    <recommendedName>
        <fullName evidence="1">Pyridoxamine 5'-phosphate oxidase N-terminal domain-containing protein</fullName>
    </recommendedName>
</protein>
<dbReference type="Gene3D" id="2.30.110.10">
    <property type="entry name" value="Electron Transport, Fmn-binding Protein, Chain A"/>
    <property type="match status" value="1"/>
</dbReference>
<evidence type="ECO:0000259" key="1">
    <source>
        <dbReference type="Pfam" id="PF01243"/>
    </source>
</evidence>
<dbReference type="InterPro" id="IPR011576">
    <property type="entry name" value="Pyridox_Oxase_N"/>
</dbReference>
<name>A0A6J4P939_9RHOB</name>
<organism evidence="2">
    <name type="scientific">uncultured Rubellimicrobium sp</name>
    <dbReference type="NCBI Taxonomy" id="543078"/>
    <lineage>
        <taxon>Bacteria</taxon>
        <taxon>Pseudomonadati</taxon>
        <taxon>Pseudomonadota</taxon>
        <taxon>Alphaproteobacteria</taxon>
        <taxon>Rhodobacterales</taxon>
        <taxon>Roseobacteraceae</taxon>
        <taxon>Rubellimicrobium</taxon>
        <taxon>environmental samples</taxon>
    </lineage>
</organism>
<accession>A0A6J4P939</accession>